<keyword evidence="2 3" id="KW-0143">Chaperone</keyword>
<dbReference type="RefSeq" id="WP_235682381.1">
    <property type="nucleotide sequence ID" value="NZ_AP022570.1"/>
</dbReference>
<evidence type="ECO:0000313" key="5">
    <source>
        <dbReference type="Proteomes" id="UP000466785"/>
    </source>
</evidence>
<dbReference type="GO" id="GO:0016151">
    <property type="term" value="F:nickel cation binding"/>
    <property type="evidence" value="ECO:0007669"/>
    <property type="project" value="UniProtKB-UniRule"/>
</dbReference>
<dbReference type="Pfam" id="PF01774">
    <property type="entry name" value="UreD"/>
    <property type="match status" value="1"/>
</dbReference>
<dbReference type="PANTHER" id="PTHR33643">
    <property type="entry name" value="UREASE ACCESSORY PROTEIN D"/>
    <property type="match status" value="1"/>
</dbReference>
<evidence type="ECO:0000313" key="4">
    <source>
        <dbReference type="EMBL" id="BBX54156.1"/>
    </source>
</evidence>
<dbReference type="PANTHER" id="PTHR33643:SF1">
    <property type="entry name" value="UREASE ACCESSORY PROTEIN D"/>
    <property type="match status" value="1"/>
</dbReference>
<dbReference type="GO" id="GO:0005737">
    <property type="term" value="C:cytoplasm"/>
    <property type="evidence" value="ECO:0007669"/>
    <property type="project" value="UniProtKB-SubCell"/>
</dbReference>
<gene>
    <name evidence="3" type="primary">ureD</name>
    <name evidence="4" type="ORF">MPOR_51820</name>
</gene>
<dbReference type="HAMAP" id="MF_01384">
    <property type="entry name" value="UreD"/>
    <property type="match status" value="1"/>
</dbReference>
<comment type="subcellular location">
    <subcellularLocation>
        <location evidence="3">Cytoplasm</location>
    </subcellularLocation>
</comment>
<dbReference type="EMBL" id="AP022570">
    <property type="protein sequence ID" value="BBX54156.1"/>
    <property type="molecule type" value="Genomic_DNA"/>
</dbReference>
<dbReference type="InterPro" id="IPR002669">
    <property type="entry name" value="UreD"/>
</dbReference>
<keyword evidence="5" id="KW-1185">Reference proteome</keyword>
<sequence>MSTLAPIRPGELGIDVVADAAGRTRAAGLRQRYPQRVTTPLNYDAVRPGAVTLCVQSPSGGAFPDDDLRTTVRCSTGAYLHLTTQAATQVFAGAGPGAQHRLHFTVRSGAVLEYCPGTVIPHAGSVFEQQIDIQVESGGVYLGWEALASGRIAHGERFAYARYDSAFTIRVGDEVVARDRQVIRPSGLPSPSGLIDGDYLVTFLAVTPGLDSDRMVHRIRQVLAARVNSRGGAGQLPRSAGVVVRATPRDATELSGLRQALFDAARAEICHEGEGRTAS</sequence>
<comment type="subunit">
    <text evidence="3">UreD, UreF and UreG form a complex that acts as a GTP-hydrolysis-dependent molecular chaperone, activating the urease apoprotein by helping to assemble the nickel containing metallocenter of UreC. The UreE protein probably delivers the nickel.</text>
</comment>
<comment type="function">
    <text evidence="3">Required for maturation of urease via the functional incorporation of the urease nickel metallocenter.</text>
</comment>
<name>A0A6N4VEQ2_9MYCO</name>
<organism evidence="4 5">
    <name type="scientific">Mycolicibacterium poriferae</name>
    <dbReference type="NCBI Taxonomy" id="39694"/>
    <lineage>
        <taxon>Bacteria</taxon>
        <taxon>Bacillati</taxon>
        <taxon>Actinomycetota</taxon>
        <taxon>Actinomycetes</taxon>
        <taxon>Mycobacteriales</taxon>
        <taxon>Mycobacteriaceae</taxon>
        <taxon>Mycolicibacterium</taxon>
    </lineage>
</organism>
<proteinExistence type="inferred from homology"/>
<evidence type="ECO:0000256" key="2">
    <source>
        <dbReference type="ARBA" id="ARBA00023186"/>
    </source>
</evidence>
<evidence type="ECO:0000256" key="3">
    <source>
        <dbReference type="HAMAP-Rule" id="MF_01384"/>
    </source>
</evidence>
<dbReference type="AlphaFoldDB" id="A0A6N4VEQ2"/>
<keyword evidence="3" id="KW-0996">Nickel insertion</keyword>
<dbReference type="KEGG" id="mpof:MPOR_51820"/>
<protein>
    <recommendedName>
        <fullName evidence="3">Urease accessory protein UreD</fullName>
    </recommendedName>
</protein>
<keyword evidence="3" id="KW-0963">Cytoplasm</keyword>
<comment type="similarity">
    <text evidence="1 3">Belongs to the UreD family.</text>
</comment>
<accession>A0A6N4VEQ2</accession>
<reference evidence="4 5" key="1">
    <citation type="journal article" date="2019" name="Emerg. Microbes Infect.">
        <title>Comprehensive subspecies identification of 175 nontuberculous mycobacteria species based on 7547 genomic profiles.</title>
        <authorList>
            <person name="Matsumoto Y."/>
            <person name="Kinjo T."/>
            <person name="Motooka D."/>
            <person name="Nabeya D."/>
            <person name="Jung N."/>
            <person name="Uechi K."/>
            <person name="Horii T."/>
            <person name="Iida T."/>
            <person name="Fujita J."/>
            <person name="Nakamura S."/>
        </authorList>
    </citation>
    <scope>NUCLEOTIDE SEQUENCE [LARGE SCALE GENOMIC DNA]</scope>
    <source>
        <strain evidence="4 5">JCM 12603</strain>
    </source>
</reference>
<evidence type="ECO:0000256" key="1">
    <source>
        <dbReference type="ARBA" id="ARBA00007177"/>
    </source>
</evidence>
<dbReference type="Proteomes" id="UP000466785">
    <property type="component" value="Chromosome"/>
</dbReference>